<dbReference type="AlphaFoldDB" id="A0A813H100"/>
<evidence type="ECO:0000259" key="3">
    <source>
        <dbReference type="PROSITE" id="PS50222"/>
    </source>
</evidence>
<dbReference type="InterPro" id="IPR002048">
    <property type="entry name" value="EF_hand_dom"/>
</dbReference>
<feature type="non-terminal residue" evidence="4">
    <location>
        <position position="1"/>
    </location>
</feature>
<protein>
    <recommendedName>
        <fullName evidence="3">EF-hand domain-containing protein</fullName>
    </recommendedName>
</protein>
<reference evidence="4" key="1">
    <citation type="submission" date="2021-02" db="EMBL/GenBank/DDBJ databases">
        <authorList>
            <person name="Dougan E. K."/>
            <person name="Rhodes N."/>
            <person name="Thang M."/>
            <person name="Chan C."/>
        </authorList>
    </citation>
    <scope>NUCLEOTIDE SEQUENCE</scope>
</reference>
<feature type="coiled-coil region" evidence="2">
    <location>
        <begin position="420"/>
        <end position="474"/>
    </location>
</feature>
<organism evidence="4 5">
    <name type="scientific">Polarella glacialis</name>
    <name type="common">Dinoflagellate</name>
    <dbReference type="NCBI Taxonomy" id="89957"/>
    <lineage>
        <taxon>Eukaryota</taxon>
        <taxon>Sar</taxon>
        <taxon>Alveolata</taxon>
        <taxon>Dinophyceae</taxon>
        <taxon>Suessiales</taxon>
        <taxon>Suessiaceae</taxon>
        <taxon>Polarella</taxon>
    </lineage>
</organism>
<gene>
    <name evidence="4" type="ORF">PGLA1383_LOCUS47418</name>
</gene>
<dbReference type="InterPro" id="IPR018247">
    <property type="entry name" value="EF_Hand_1_Ca_BS"/>
</dbReference>
<dbReference type="SUPFAM" id="SSF47473">
    <property type="entry name" value="EF-hand"/>
    <property type="match status" value="1"/>
</dbReference>
<dbReference type="Gene3D" id="1.10.238.10">
    <property type="entry name" value="EF-hand"/>
    <property type="match status" value="1"/>
</dbReference>
<dbReference type="EMBL" id="CAJNNV010030087">
    <property type="protein sequence ID" value="CAE8631304.1"/>
    <property type="molecule type" value="Genomic_DNA"/>
</dbReference>
<feature type="coiled-coil region" evidence="2">
    <location>
        <begin position="639"/>
        <end position="673"/>
    </location>
</feature>
<evidence type="ECO:0000313" key="5">
    <source>
        <dbReference type="Proteomes" id="UP000654075"/>
    </source>
</evidence>
<keyword evidence="1" id="KW-0106">Calcium</keyword>
<feature type="coiled-coil region" evidence="2">
    <location>
        <begin position="208"/>
        <end position="247"/>
    </location>
</feature>
<sequence length="1105" mass="121080">MAMWMGLWRNRAQGHRSKRKAVLMHRHSFWVKRKSCSGGFKIWKHWVANLDKQLQLTTGINGLAGFQVPATRTGHWNDWRTWRHLNIAKDQGSDGLSASWFLQKVRTNVTCYWDFSHGAWNDAKCALRDKQIFGSWLLMMVVWNLPHGPCNDDARYAQVNDAWDECKPLDESLWNEMLCDPPLKKKGYKVKVGLLLVTFIRGDIADLVQKLRSRGEETEKKLKAFRRETLQRKTKALLHEVSELVAEAESQVQTMSEVVKLLCAETLDEVSTESLRSALEQSAVAGKDATTACSTAQALLRLKQKDAKDAPLVAELTKLNSRLTAAQRDLQKNRQSAQNGERAIKGKEVLLQEEAKTKEAEAAVEKMETLATPLGDEKPNDEAITQIDVAVKEAQAALSKSATSLDSQMAGASPPLKGSLSKLVARAKKAQEKIDSVKASTRVQREKVSAEAFALEAEKKVEAVEAALLKVNEAELPFLKGIEVLPLKEATAIIEESESAAKLVQQALDESQTFVASRTLEIRKFAEDVAKPALERLQASGECNNAASQKLSQFRRDTDGRKRNALMQQAGELLANAECEVERTKEAAAPLATEDLSSITAELATEICEKLASLEKSAQQRMEEARAFLSERQKDVRGHAPHEEELKKLQAKLQSIKAQLTEAKKAASQQEQRFVARKLLSEAGDMVSEVEADVEKVGVAAEPLLKDNGAGFLVQASVQRLAKALQEQIARTGGFTRESLFRKACNGDGPLTETAFKAFVTGLGAEVPEGSEGAEFSEAQQLAMFKSIDADASGDISLAELEEIFRERFVCVHNVSMTDASDITSGKTILKMAPNTVIEALGPPEVNPKLSVTRLHCRLVEGQKKEGWVTLQGNQGTMYFEPFSPHGSCIKTFERILETTAKAVSKTSAFLALKRKELASCTQGPLAEAKGKMSELQTRGASRQKQLDQLRTSVAQAKKEYARCEEEELKAQREARDRKASAAITKAVAEHLEALEAEAKRLAEAVAPLLGAEVEAVESPLALLSEGKRLCAAVASCAADARTALEKQQVTKAMKGGPLADAKLIVAKALVKVDTIEKKAKHSVEVAQEATKKVSAAALTRVAQA</sequence>
<evidence type="ECO:0000256" key="1">
    <source>
        <dbReference type="ARBA" id="ARBA00022837"/>
    </source>
</evidence>
<dbReference type="PROSITE" id="PS50222">
    <property type="entry name" value="EF_HAND_2"/>
    <property type="match status" value="1"/>
</dbReference>
<feature type="coiled-coil region" evidence="2">
    <location>
        <begin position="947"/>
        <end position="1005"/>
    </location>
</feature>
<name>A0A813H100_POLGL</name>
<proteinExistence type="predicted"/>
<dbReference type="GO" id="GO:0005509">
    <property type="term" value="F:calcium ion binding"/>
    <property type="evidence" value="ECO:0007669"/>
    <property type="project" value="InterPro"/>
</dbReference>
<evidence type="ECO:0000256" key="2">
    <source>
        <dbReference type="SAM" id="Coils"/>
    </source>
</evidence>
<accession>A0A813H100</accession>
<evidence type="ECO:0000313" key="4">
    <source>
        <dbReference type="EMBL" id="CAE8631304.1"/>
    </source>
</evidence>
<feature type="domain" description="EF-hand" evidence="3">
    <location>
        <begin position="776"/>
        <end position="811"/>
    </location>
</feature>
<dbReference type="InterPro" id="IPR011992">
    <property type="entry name" value="EF-hand-dom_pair"/>
</dbReference>
<comment type="caution">
    <text evidence="4">The sequence shown here is derived from an EMBL/GenBank/DDBJ whole genome shotgun (WGS) entry which is preliminary data.</text>
</comment>
<keyword evidence="2" id="KW-0175">Coiled coil</keyword>
<dbReference type="Proteomes" id="UP000654075">
    <property type="component" value="Unassembled WGS sequence"/>
</dbReference>
<dbReference type="PROSITE" id="PS00018">
    <property type="entry name" value="EF_HAND_1"/>
    <property type="match status" value="1"/>
</dbReference>
<feature type="coiled-coil region" evidence="2">
    <location>
        <begin position="313"/>
        <end position="370"/>
    </location>
</feature>
<keyword evidence="5" id="KW-1185">Reference proteome</keyword>